<dbReference type="GO" id="GO:0005886">
    <property type="term" value="C:plasma membrane"/>
    <property type="evidence" value="ECO:0007669"/>
    <property type="project" value="UniProtKB-SubCell"/>
</dbReference>
<evidence type="ECO:0000256" key="2">
    <source>
        <dbReference type="ARBA" id="ARBA00004141"/>
    </source>
</evidence>
<dbReference type="CDD" id="cd13959">
    <property type="entry name" value="PT_UbiA_COQ2"/>
    <property type="match status" value="1"/>
</dbReference>
<dbReference type="FunFam" id="1.20.120.1780:FF:000001">
    <property type="entry name" value="4-hydroxybenzoate octaprenyltransferase"/>
    <property type="match status" value="1"/>
</dbReference>
<dbReference type="Proteomes" id="UP000244173">
    <property type="component" value="Chromosome"/>
</dbReference>
<keyword evidence="4 12" id="KW-1003">Cell membrane</keyword>
<name>A0A2S0P9W7_9NEIS</name>
<keyword evidence="11 12" id="KW-0472">Membrane</keyword>
<comment type="caution">
    <text evidence="12">Lacks conserved residue(s) required for the propagation of feature annotation.</text>
</comment>
<evidence type="ECO:0000256" key="13">
    <source>
        <dbReference type="NCBIfam" id="TIGR01474"/>
    </source>
</evidence>
<feature type="transmembrane region" description="Helical" evidence="12">
    <location>
        <begin position="140"/>
        <end position="158"/>
    </location>
</feature>
<comment type="function">
    <text evidence="12">Catalyzes the prenylation of para-hydroxybenzoate (PHB) with an all-trans polyprenyl group. Mediates the second step in the final reaction sequence of ubiquinone-8 (UQ-8) biosynthesis, which is the condensation of the polyisoprenoid side chain with PHB, generating the first membrane-bound Q intermediate 3-octaprenyl-4-hydroxybenzoate.</text>
</comment>
<dbReference type="HAMAP" id="MF_01635">
    <property type="entry name" value="UbiA"/>
    <property type="match status" value="1"/>
</dbReference>
<gene>
    <name evidence="12" type="primary">ubiA</name>
    <name evidence="14" type="ORF">DAI18_09145</name>
</gene>
<dbReference type="FunFam" id="1.10.357.140:FF:000002">
    <property type="entry name" value="4-hydroxybenzoate octaprenyltransferase"/>
    <property type="match status" value="1"/>
</dbReference>
<dbReference type="UniPathway" id="UPA00232"/>
<comment type="cofactor">
    <cofactor evidence="1 12">
        <name>Mg(2+)</name>
        <dbReference type="ChEBI" id="CHEBI:18420"/>
    </cofactor>
</comment>
<keyword evidence="5 12" id="KW-0997">Cell inner membrane</keyword>
<feature type="transmembrane region" description="Helical" evidence="12">
    <location>
        <begin position="164"/>
        <end position="186"/>
    </location>
</feature>
<evidence type="ECO:0000256" key="8">
    <source>
        <dbReference type="ARBA" id="ARBA00022692"/>
    </source>
</evidence>
<dbReference type="InterPro" id="IPR000537">
    <property type="entry name" value="UbiA_prenyltransferase"/>
</dbReference>
<dbReference type="AlphaFoldDB" id="A0A2S0P9W7"/>
<reference evidence="14 15" key="1">
    <citation type="submission" date="2018-04" db="EMBL/GenBank/DDBJ databases">
        <title>Denitrifier Microvirgula.</title>
        <authorList>
            <person name="Anderson E."/>
            <person name="Jang J."/>
            <person name="Ishii S."/>
        </authorList>
    </citation>
    <scope>NUCLEOTIDE SEQUENCE [LARGE SCALE GENOMIC DNA]</scope>
    <source>
        <strain evidence="14 15">BE2.4</strain>
    </source>
</reference>
<dbReference type="Gene3D" id="1.10.357.140">
    <property type="entry name" value="UbiA prenyltransferase"/>
    <property type="match status" value="1"/>
</dbReference>
<comment type="subcellular location">
    <subcellularLocation>
        <location evidence="12">Cell inner membrane</location>
        <topology evidence="12">Multi-pass membrane protein</topology>
    </subcellularLocation>
    <subcellularLocation>
        <location evidence="2">Membrane</location>
        <topology evidence="2">Multi-pass membrane protein</topology>
    </subcellularLocation>
</comment>
<dbReference type="PANTHER" id="PTHR11048:SF28">
    <property type="entry name" value="4-HYDROXYBENZOATE POLYPRENYLTRANSFERASE, MITOCHONDRIAL"/>
    <property type="match status" value="1"/>
</dbReference>
<organism evidence="14 15">
    <name type="scientific">Microvirgula aerodenitrificans</name>
    <dbReference type="NCBI Taxonomy" id="57480"/>
    <lineage>
        <taxon>Bacteria</taxon>
        <taxon>Pseudomonadati</taxon>
        <taxon>Pseudomonadota</taxon>
        <taxon>Betaproteobacteria</taxon>
        <taxon>Neisseriales</taxon>
        <taxon>Aquaspirillaceae</taxon>
        <taxon>Microvirgula</taxon>
    </lineage>
</organism>
<evidence type="ECO:0000256" key="9">
    <source>
        <dbReference type="ARBA" id="ARBA00022842"/>
    </source>
</evidence>
<dbReference type="PANTHER" id="PTHR11048">
    <property type="entry name" value="PRENYLTRANSFERASES"/>
    <property type="match status" value="1"/>
</dbReference>
<evidence type="ECO:0000256" key="7">
    <source>
        <dbReference type="ARBA" id="ARBA00022688"/>
    </source>
</evidence>
<dbReference type="NCBIfam" id="TIGR01474">
    <property type="entry name" value="ubiA_proteo"/>
    <property type="match status" value="1"/>
</dbReference>
<feature type="transmembrane region" description="Helical" evidence="12">
    <location>
        <begin position="232"/>
        <end position="248"/>
    </location>
</feature>
<dbReference type="KEGG" id="maer:DAI18_09145"/>
<evidence type="ECO:0000256" key="4">
    <source>
        <dbReference type="ARBA" id="ARBA00022475"/>
    </source>
</evidence>
<evidence type="ECO:0000256" key="10">
    <source>
        <dbReference type="ARBA" id="ARBA00022989"/>
    </source>
</evidence>
<keyword evidence="7 12" id="KW-0831">Ubiquinone biosynthesis</keyword>
<keyword evidence="10 12" id="KW-1133">Transmembrane helix</keyword>
<dbReference type="PROSITE" id="PS00943">
    <property type="entry name" value="UBIA"/>
    <property type="match status" value="1"/>
</dbReference>
<comment type="catalytic activity">
    <reaction evidence="12">
        <text>all-trans-octaprenyl diphosphate + 4-hydroxybenzoate = 4-hydroxy-3-(all-trans-octaprenyl)benzoate + diphosphate</text>
        <dbReference type="Rhea" id="RHEA:27782"/>
        <dbReference type="ChEBI" id="CHEBI:1617"/>
        <dbReference type="ChEBI" id="CHEBI:17879"/>
        <dbReference type="ChEBI" id="CHEBI:33019"/>
        <dbReference type="ChEBI" id="CHEBI:57711"/>
        <dbReference type="EC" id="2.5.1.39"/>
    </reaction>
</comment>
<evidence type="ECO:0000256" key="3">
    <source>
        <dbReference type="ARBA" id="ARBA00005985"/>
    </source>
</evidence>
<keyword evidence="8 12" id="KW-0812">Transmembrane</keyword>
<dbReference type="GO" id="GO:0008412">
    <property type="term" value="F:4-hydroxybenzoate polyprenyltransferase activity"/>
    <property type="evidence" value="ECO:0007669"/>
    <property type="project" value="UniProtKB-UniRule"/>
</dbReference>
<evidence type="ECO:0000256" key="5">
    <source>
        <dbReference type="ARBA" id="ARBA00022519"/>
    </source>
</evidence>
<comment type="pathway">
    <text evidence="12">Cofactor biosynthesis; ubiquinone biosynthesis.</text>
</comment>
<feature type="transmembrane region" description="Helical" evidence="12">
    <location>
        <begin position="87"/>
        <end position="107"/>
    </location>
</feature>
<dbReference type="InterPro" id="IPR039653">
    <property type="entry name" value="Prenyltransferase"/>
</dbReference>
<keyword evidence="6 12" id="KW-0808">Transferase</keyword>
<accession>A0A2S0P9W7</accession>
<sequence>MNRERLITYSQLMRIDKPIGTFLLLWPTWWALWIASGGVPPLPVLAIFTLGTFLMRSAGCVVNDYADRDFDGAVDRTRQRPFPRGAVSKKEALLLATGLALLAGLLILPLNHLTWAMSLPALFLAVSYPFTKRFFAVPQAYLGLAFGFGIPMAFAAIQDTIPLVAWWMFVANAFWTVAYDTCYAITDRPDDLKIGIKTSAITFGRHDVLAVGICHATFLLLMALLGPQLGMGWPYLAGLVVAAVLIGIQMGQIRGRDRAVCFKVFLDNNRVGLAIFVGIVIDYALR</sequence>
<evidence type="ECO:0000313" key="14">
    <source>
        <dbReference type="EMBL" id="AVY94189.1"/>
    </source>
</evidence>
<dbReference type="RefSeq" id="WP_107889250.1">
    <property type="nucleotide sequence ID" value="NZ_CAURZP010000006.1"/>
</dbReference>
<dbReference type="GO" id="GO:0006744">
    <property type="term" value="P:ubiquinone biosynthetic process"/>
    <property type="evidence" value="ECO:0007669"/>
    <property type="project" value="UniProtKB-UniRule"/>
</dbReference>
<dbReference type="STRING" id="1122240.GCA_000620105_02568"/>
<dbReference type="InterPro" id="IPR044878">
    <property type="entry name" value="UbiA_sf"/>
</dbReference>
<proteinExistence type="inferred from homology"/>
<evidence type="ECO:0000256" key="12">
    <source>
        <dbReference type="HAMAP-Rule" id="MF_01635"/>
    </source>
</evidence>
<keyword evidence="9 12" id="KW-0460">Magnesium</keyword>
<protein>
    <recommendedName>
        <fullName evidence="12 13">4-hydroxybenzoate octaprenyltransferase</fullName>
        <ecNumber evidence="12 13">2.5.1.39</ecNumber>
    </recommendedName>
    <alternativeName>
        <fullName evidence="12">4-HB polyprenyltransferase</fullName>
    </alternativeName>
</protein>
<evidence type="ECO:0000256" key="6">
    <source>
        <dbReference type="ARBA" id="ARBA00022679"/>
    </source>
</evidence>
<evidence type="ECO:0000256" key="1">
    <source>
        <dbReference type="ARBA" id="ARBA00001946"/>
    </source>
</evidence>
<comment type="similarity">
    <text evidence="3 12">Belongs to the UbiA prenyltransferase family.</text>
</comment>
<evidence type="ECO:0000256" key="11">
    <source>
        <dbReference type="ARBA" id="ARBA00023136"/>
    </source>
</evidence>
<dbReference type="InterPro" id="IPR030470">
    <property type="entry name" value="UbiA_prenylTrfase_CS"/>
</dbReference>
<dbReference type="EMBL" id="CP028519">
    <property type="protein sequence ID" value="AVY94189.1"/>
    <property type="molecule type" value="Genomic_DNA"/>
</dbReference>
<keyword evidence="15" id="KW-1185">Reference proteome</keyword>
<dbReference type="Pfam" id="PF01040">
    <property type="entry name" value="UbiA"/>
    <property type="match status" value="1"/>
</dbReference>
<dbReference type="Gene3D" id="1.20.120.1780">
    <property type="entry name" value="UbiA prenyltransferase"/>
    <property type="match status" value="1"/>
</dbReference>
<dbReference type="EC" id="2.5.1.39" evidence="12 13"/>
<dbReference type="InterPro" id="IPR006370">
    <property type="entry name" value="HB_polyprenyltransferase-like"/>
</dbReference>
<dbReference type="OrthoDB" id="9782418at2"/>
<evidence type="ECO:0000313" key="15">
    <source>
        <dbReference type="Proteomes" id="UP000244173"/>
    </source>
</evidence>